<protein>
    <recommendedName>
        <fullName evidence="4">DUF4871 domain-containing protein</fullName>
    </recommendedName>
</protein>
<organism evidence="2 3">
    <name type="scientific">Halalkalibacter krulwichiae</name>
    <dbReference type="NCBI Taxonomy" id="199441"/>
    <lineage>
        <taxon>Bacteria</taxon>
        <taxon>Bacillati</taxon>
        <taxon>Bacillota</taxon>
        <taxon>Bacilli</taxon>
        <taxon>Bacillales</taxon>
        <taxon>Bacillaceae</taxon>
        <taxon>Halalkalibacter</taxon>
    </lineage>
</organism>
<dbReference type="STRING" id="199441.BkAM31D_22305"/>
<accession>A0A1X9MFZ4</accession>
<proteinExistence type="predicted"/>
<evidence type="ECO:0000313" key="3">
    <source>
        <dbReference type="Proteomes" id="UP000193006"/>
    </source>
</evidence>
<gene>
    <name evidence="2" type="ORF">BkAM31D_22305</name>
</gene>
<dbReference type="KEGG" id="bkw:BkAM31D_22305"/>
<keyword evidence="1" id="KW-0732">Signal</keyword>
<dbReference type="Gene3D" id="2.60.40.3830">
    <property type="match status" value="1"/>
</dbReference>
<evidence type="ECO:0008006" key="4">
    <source>
        <dbReference type="Google" id="ProtNLM"/>
    </source>
</evidence>
<dbReference type="EMBL" id="CP020814">
    <property type="protein sequence ID" value="ARK32369.1"/>
    <property type="molecule type" value="Genomic_DNA"/>
</dbReference>
<dbReference type="RefSeq" id="WP_066157259.1">
    <property type="nucleotide sequence ID" value="NZ_CP020814.1"/>
</dbReference>
<keyword evidence="3" id="KW-1185">Reference proteome</keyword>
<dbReference type="AlphaFoldDB" id="A0A1X9MFZ4"/>
<feature type="signal peptide" evidence="1">
    <location>
        <begin position="1"/>
        <end position="18"/>
    </location>
</feature>
<evidence type="ECO:0000313" key="2">
    <source>
        <dbReference type="EMBL" id="ARK32369.1"/>
    </source>
</evidence>
<dbReference type="Proteomes" id="UP000193006">
    <property type="component" value="Chromosome"/>
</dbReference>
<reference evidence="2 3" key="1">
    <citation type="submission" date="2017-04" db="EMBL/GenBank/DDBJ databases">
        <title>Bacillus krulwichiae AM31D Genome sequencing and assembly.</title>
        <authorList>
            <person name="Krulwich T.A."/>
            <person name="Anastor L."/>
            <person name="Ehrlich R."/>
            <person name="Ehrlich G.D."/>
            <person name="Janto B."/>
        </authorList>
    </citation>
    <scope>NUCLEOTIDE SEQUENCE [LARGE SCALE GENOMIC DNA]</scope>
    <source>
        <strain evidence="2 3">AM31D</strain>
    </source>
</reference>
<dbReference type="PROSITE" id="PS51257">
    <property type="entry name" value="PROKAR_LIPOPROTEIN"/>
    <property type="match status" value="1"/>
</dbReference>
<name>A0A1X9MFZ4_9BACI</name>
<sequence precursor="true">MKKLLFILMLGSVLFSVACSSEETGEIAILLPESIPSFVQETDLHQVDWERKAVDFGDRGMKGNENKSGVIGADMPVLNGQKWMWHLWGVDDVELTVVGFHKETKTVHQVLYNGPGGEPYWTRQAIGENNGADAHMPSSITLPERGEWAFLLYTNGELFDILIYDIHE</sequence>
<evidence type="ECO:0000256" key="1">
    <source>
        <dbReference type="SAM" id="SignalP"/>
    </source>
</evidence>
<feature type="chain" id="PRO_5038487123" description="DUF4871 domain-containing protein" evidence="1">
    <location>
        <begin position="19"/>
        <end position="168"/>
    </location>
</feature>